<comment type="caution">
    <text evidence="1">The sequence shown here is derived from an EMBL/GenBank/DDBJ whole genome shotgun (WGS) entry which is preliminary data.</text>
</comment>
<feature type="non-terminal residue" evidence="1">
    <location>
        <position position="1"/>
    </location>
</feature>
<proteinExistence type="predicted"/>
<evidence type="ECO:0000313" key="2">
    <source>
        <dbReference type="Proteomes" id="UP000663836"/>
    </source>
</evidence>
<gene>
    <name evidence="1" type="ORF">JBS370_LOCUS40586</name>
</gene>
<sequence length="79" mass="9468">NDNSISFTNQNEAKCIKLFEKEEKIEMLFINDLHPHQSLDIDIKTYVVPVKNKYNSRFRFQNCEDLDAKLLKFFNINKK</sequence>
<dbReference type="EMBL" id="CAJOBD010037491">
    <property type="protein sequence ID" value="CAF4307103.1"/>
    <property type="molecule type" value="Genomic_DNA"/>
</dbReference>
<reference evidence="1" key="1">
    <citation type="submission" date="2021-02" db="EMBL/GenBank/DDBJ databases">
        <authorList>
            <person name="Nowell W R."/>
        </authorList>
    </citation>
    <scope>NUCLEOTIDE SEQUENCE</scope>
</reference>
<accession>A0A820I9S4</accession>
<dbReference type="Proteomes" id="UP000663836">
    <property type="component" value="Unassembled WGS sequence"/>
</dbReference>
<name>A0A820I9S4_9BILA</name>
<dbReference type="AlphaFoldDB" id="A0A820I9S4"/>
<evidence type="ECO:0000313" key="1">
    <source>
        <dbReference type="EMBL" id="CAF4307103.1"/>
    </source>
</evidence>
<organism evidence="1 2">
    <name type="scientific">Rotaria sordida</name>
    <dbReference type="NCBI Taxonomy" id="392033"/>
    <lineage>
        <taxon>Eukaryota</taxon>
        <taxon>Metazoa</taxon>
        <taxon>Spiralia</taxon>
        <taxon>Gnathifera</taxon>
        <taxon>Rotifera</taxon>
        <taxon>Eurotatoria</taxon>
        <taxon>Bdelloidea</taxon>
        <taxon>Philodinida</taxon>
        <taxon>Philodinidae</taxon>
        <taxon>Rotaria</taxon>
    </lineage>
</organism>
<protein>
    <submittedName>
        <fullName evidence="1">Uncharacterized protein</fullName>
    </submittedName>
</protein>